<sequence length="228" mass="24923">MYGRKCKMDLSQIPPGLWEDNIQKFRAVSPEIVGKALDTFTETGQEDDLALVLRMGADVDAFFKRQVPRGLGGYGESICEALLAYAVSLKNCTAVSMLLDAGADVDVVAPAWRREPALERAVSTQNLEAVNILLSAGAKSAVRVGKKKGNWGMLEILVSEGKNRPSRWGKMTLRTLCDRSGCLQGATEDSIKVMKEFVSLGADIHYVNPLYNDTLLHCAAYWGPVELV</sequence>
<organism evidence="1">
    <name type="scientific">Chromera velia CCMP2878</name>
    <dbReference type="NCBI Taxonomy" id="1169474"/>
    <lineage>
        <taxon>Eukaryota</taxon>
        <taxon>Sar</taxon>
        <taxon>Alveolata</taxon>
        <taxon>Colpodellida</taxon>
        <taxon>Chromeraceae</taxon>
        <taxon>Chromera</taxon>
    </lineage>
</organism>
<evidence type="ECO:0000313" key="1">
    <source>
        <dbReference type="EMBL" id="CEM16561.1"/>
    </source>
</evidence>
<proteinExistence type="predicted"/>
<dbReference type="AlphaFoldDB" id="A0A0G4FR94"/>
<dbReference type="EMBL" id="CDMZ01000546">
    <property type="protein sequence ID" value="CEM16561.1"/>
    <property type="molecule type" value="Genomic_DNA"/>
</dbReference>
<accession>A0A0G4FR94</accession>
<dbReference type="PhylomeDB" id="A0A0G4FR94"/>
<dbReference type="InterPro" id="IPR036770">
    <property type="entry name" value="Ankyrin_rpt-contain_sf"/>
</dbReference>
<dbReference type="SUPFAM" id="SSF48403">
    <property type="entry name" value="Ankyrin repeat"/>
    <property type="match status" value="1"/>
</dbReference>
<gene>
    <name evidence="1" type="ORF">Cvel_18215</name>
</gene>
<protein>
    <submittedName>
        <fullName evidence="1">Uncharacterized protein</fullName>
    </submittedName>
</protein>
<reference evidence="1" key="1">
    <citation type="submission" date="2014-11" db="EMBL/GenBank/DDBJ databases">
        <authorList>
            <person name="Otto D Thomas"/>
            <person name="Naeem Raeece"/>
        </authorList>
    </citation>
    <scope>NUCLEOTIDE SEQUENCE</scope>
</reference>
<dbReference type="Gene3D" id="1.25.40.20">
    <property type="entry name" value="Ankyrin repeat-containing domain"/>
    <property type="match status" value="1"/>
</dbReference>
<name>A0A0G4FR94_9ALVE</name>
<dbReference type="VEuPathDB" id="CryptoDB:Cvel_18215"/>